<sequence>MNLKHDKAENVISDYIESIIRCDYELARSIWKAGDDVSFIHPRGHEKGWDEIEQNFYRMTMDEMFSSRLLKTVGAPDIRYYGENTAVVEFYWDFVATFRDSGDELHTTGRESQVLLKGPDGNWKIAQVHYSGPAVTGEGEGF</sequence>
<geneLocation type="plasmid" evidence="2">
    <name>INF167_p0001</name>
</geneLocation>
<dbReference type="EMBL" id="KY454639">
    <property type="protein sequence ID" value="AVE25710.1"/>
    <property type="molecule type" value="Genomic_DNA"/>
</dbReference>
<organism evidence="2">
    <name type="scientific">Klebsiella pneumoniae</name>
    <dbReference type="NCBI Taxonomy" id="573"/>
    <lineage>
        <taxon>Bacteria</taxon>
        <taxon>Pseudomonadati</taxon>
        <taxon>Pseudomonadota</taxon>
        <taxon>Gammaproteobacteria</taxon>
        <taxon>Enterobacterales</taxon>
        <taxon>Enterobacteriaceae</taxon>
        <taxon>Klebsiella/Raoultella group</taxon>
        <taxon>Klebsiella</taxon>
        <taxon>Klebsiella pneumoniae complex</taxon>
    </lineage>
</organism>
<evidence type="ECO:0000313" key="2">
    <source>
        <dbReference type="EMBL" id="AVE25710.1"/>
    </source>
</evidence>
<dbReference type="SUPFAM" id="SSF54427">
    <property type="entry name" value="NTF2-like"/>
    <property type="match status" value="1"/>
</dbReference>
<dbReference type="InterPro" id="IPR032710">
    <property type="entry name" value="NTF2-like_dom_sf"/>
</dbReference>
<reference evidence="2" key="1">
    <citation type="submission" date="2016-12" db="EMBL/GenBank/DDBJ databases">
        <title>Frequent emergence of pathogenic lineages of Klebsiella pneumoniae via mobilisation of yersiniabactin and colibactin.</title>
        <authorList>
            <person name="Lam M.M.C."/>
            <person name="Wick R.R."/>
            <person name="Wyres K.L."/>
            <person name="Gorrie C."/>
            <person name="Judd L."/>
            <person name="Jenney A."/>
            <person name="Holt K.E."/>
        </authorList>
    </citation>
    <scope>NUCLEOTIDE SEQUENCE</scope>
    <source>
        <strain evidence="2">INF167</strain>
        <plasmid evidence="2">INF167_p0001</plasmid>
    </source>
</reference>
<dbReference type="Gene3D" id="3.10.450.50">
    <property type="match status" value="1"/>
</dbReference>
<evidence type="ECO:0000259" key="1">
    <source>
        <dbReference type="Pfam" id="PF13474"/>
    </source>
</evidence>
<name>A0A2L0PHR5_KLEPN</name>
<gene>
    <name evidence="2" type="ORF">INF167p1_00136</name>
</gene>
<dbReference type="AlphaFoldDB" id="A0A2L0PHR5"/>
<dbReference type="Pfam" id="PF13474">
    <property type="entry name" value="SnoaL_3"/>
    <property type="match status" value="1"/>
</dbReference>
<dbReference type="RefSeq" id="WP_023345594.1">
    <property type="nucleotide sequence ID" value="NZ_BIIY01000025.1"/>
</dbReference>
<accession>A0A2L0PHR5</accession>
<proteinExistence type="predicted"/>
<dbReference type="InterPro" id="IPR037401">
    <property type="entry name" value="SnoaL-like"/>
</dbReference>
<feature type="domain" description="SnoaL-like" evidence="1">
    <location>
        <begin position="9"/>
        <end position="133"/>
    </location>
</feature>
<protein>
    <recommendedName>
        <fullName evidence="1">SnoaL-like domain-containing protein</fullName>
    </recommendedName>
</protein>
<keyword evidence="2" id="KW-0614">Plasmid</keyword>